<evidence type="ECO:0000313" key="8">
    <source>
        <dbReference type="EMBL" id="KAK8890269.1"/>
    </source>
</evidence>
<evidence type="ECO:0000256" key="1">
    <source>
        <dbReference type="ARBA" id="ARBA00000885"/>
    </source>
</evidence>
<evidence type="ECO:0000256" key="2">
    <source>
        <dbReference type="ARBA" id="ARBA00004906"/>
    </source>
</evidence>
<comment type="caution">
    <text evidence="8">The sequence shown here is derived from an EMBL/GenBank/DDBJ whole genome shotgun (WGS) entry which is preliminary data.</text>
</comment>
<comment type="pathway">
    <text evidence="2">Protein modification; protein ubiquitination.</text>
</comment>
<dbReference type="InterPro" id="IPR035983">
    <property type="entry name" value="Hect_E3_ubiquitin_ligase"/>
</dbReference>
<evidence type="ECO:0000256" key="3">
    <source>
        <dbReference type="ARBA" id="ARBA00012485"/>
    </source>
</evidence>
<dbReference type="InterPro" id="IPR000569">
    <property type="entry name" value="HECT_dom"/>
</dbReference>
<evidence type="ECO:0000256" key="5">
    <source>
        <dbReference type="ARBA" id="ARBA00022786"/>
    </source>
</evidence>
<keyword evidence="5 6" id="KW-0833">Ubl conjugation pathway</keyword>
<dbReference type="EC" id="2.3.2.26" evidence="3"/>
<organism evidence="8 9">
    <name type="scientific">Tritrichomonas musculus</name>
    <dbReference type="NCBI Taxonomy" id="1915356"/>
    <lineage>
        <taxon>Eukaryota</taxon>
        <taxon>Metamonada</taxon>
        <taxon>Parabasalia</taxon>
        <taxon>Tritrichomonadida</taxon>
        <taxon>Tritrichomonadidae</taxon>
        <taxon>Tritrichomonas</taxon>
    </lineage>
</organism>
<name>A0ABR2KGR1_9EUKA</name>
<dbReference type="SUPFAM" id="SSF56204">
    <property type="entry name" value="Hect, E3 ligase catalytic domain"/>
    <property type="match status" value="1"/>
</dbReference>
<dbReference type="PROSITE" id="PS50237">
    <property type="entry name" value="HECT"/>
    <property type="match status" value="1"/>
</dbReference>
<evidence type="ECO:0000256" key="4">
    <source>
        <dbReference type="ARBA" id="ARBA00022679"/>
    </source>
</evidence>
<dbReference type="InterPro" id="IPR050409">
    <property type="entry name" value="E3_ubiq-protein_ligase"/>
</dbReference>
<accession>A0ABR2KGR1</accession>
<keyword evidence="4" id="KW-0808">Transferase</keyword>
<dbReference type="PANTHER" id="PTHR11254:SF444">
    <property type="entry name" value="HECT DOMAIN CONTAINING UBIQUITIN LIGASE"/>
    <property type="match status" value="1"/>
</dbReference>
<evidence type="ECO:0000313" key="9">
    <source>
        <dbReference type="Proteomes" id="UP001470230"/>
    </source>
</evidence>
<dbReference type="Pfam" id="PF00632">
    <property type="entry name" value="HECT"/>
    <property type="match status" value="1"/>
</dbReference>
<proteinExistence type="predicted"/>
<dbReference type="Proteomes" id="UP001470230">
    <property type="component" value="Unassembled WGS sequence"/>
</dbReference>
<reference evidence="8 9" key="1">
    <citation type="submission" date="2024-04" db="EMBL/GenBank/DDBJ databases">
        <title>Tritrichomonas musculus Genome.</title>
        <authorList>
            <person name="Alves-Ferreira E."/>
            <person name="Grigg M."/>
            <person name="Lorenzi H."/>
            <person name="Galac M."/>
        </authorList>
    </citation>
    <scope>NUCLEOTIDE SEQUENCE [LARGE SCALE GENOMIC DNA]</scope>
    <source>
        <strain evidence="8 9">EAF2021</strain>
    </source>
</reference>
<evidence type="ECO:0000259" key="7">
    <source>
        <dbReference type="PROSITE" id="PS50237"/>
    </source>
</evidence>
<dbReference type="SMART" id="SM00119">
    <property type="entry name" value="HECTc"/>
    <property type="match status" value="1"/>
</dbReference>
<dbReference type="GO" id="GO:0016874">
    <property type="term" value="F:ligase activity"/>
    <property type="evidence" value="ECO:0007669"/>
    <property type="project" value="UniProtKB-KW"/>
</dbReference>
<dbReference type="Gene3D" id="3.30.2410.10">
    <property type="entry name" value="Hect, E3 ligase catalytic domain"/>
    <property type="match status" value="1"/>
</dbReference>
<feature type="active site" description="Glycyl thioester intermediate" evidence="6">
    <location>
        <position position="549"/>
    </location>
</feature>
<feature type="domain" description="HECT" evidence="7">
    <location>
        <begin position="249"/>
        <end position="575"/>
    </location>
</feature>
<dbReference type="Gene3D" id="3.90.1750.10">
    <property type="entry name" value="Hect, E3 ligase catalytic domains"/>
    <property type="match status" value="1"/>
</dbReference>
<sequence length="575" mass="68076">MNQAFIRFRNTTFYDVKKFPKALWEENAGPITENNLQISDFYIHFFRNSSNKMDIEQEKFENTIITILKEQDDILKVRSVLLLFVFKNIFDISPYFSIILSEDKSINNFTSQSSDFTLFESNGSIFFNHIFINELKIHQLLMLNIIESIEQLTKQQHSYIEKVCSIIFNIILINEEMPAPLLPNQLIFYDDNVISEFKNKIKESFPIILSFLSKYEEFKQVDTPTKEESLIYANRDDEKVLETVWNLDSINDISNSKLQIGFLSEEDINIESSTREFVDTAITLLFSTESALFDYRNNNFYWFKYHKEITDDLLNKYFHVGFFLGLIVRNKMTIHNRFPRFFYKKLLNRKVTPDDLTFFDHDLTNSIKSLLDKEVTEDMCIEFSYCDPIDKYTVDLTDFTDVTDDLDHEVILLSDSNKNEYLSKLSEWVFNLSISKEFDAFYNGFMKANVNEMFFKCFRLDELDLIVSGAVERDWNDLKKAAYYVSYDKDSQVIVWFWEYFMNLEEEKKINVLKFITGSSSIPTEGLGSIRIRFTRLKEIDCLPSIHTCFKEIILPEYTSYEQLEQKCNLAFVYL</sequence>
<dbReference type="PANTHER" id="PTHR11254">
    <property type="entry name" value="HECT DOMAIN UBIQUITIN-PROTEIN LIGASE"/>
    <property type="match status" value="1"/>
</dbReference>
<dbReference type="EMBL" id="JAPFFF010000005">
    <property type="protein sequence ID" value="KAK8890269.1"/>
    <property type="molecule type" value="Genomic_DNA"/>
</dbReference>
<dbReference type="Gene3D" id="3.30.2160.10">
    <property type="entry name" value="Hect, E3 ligase catalytic domain"/>
    <property type="match status" value="1"/>
</dbReference>
<evidence type="ECO:0000256" key="6">
    <source>
        <dbReference type="PROSITE-ProRule" id="PRU00104"/>
    </source>
</evidence>
<protein>
    <recommendedName>
        <fullName evidence="3">HECT-type E3 ubiquitin transferase</fullName>
        <ecNumber evidence="3">2.3.2.26</ecNumber>
    </recommendedName>
</protein>
<keyword evidence="9" id="KW-1185">Reference proteome</keyword>
<comment type="catalytic activity">
    <reaction evidence="1">
        <text>S-ubiquitinyl-[E2 ubiquitin-conjugating enzyme]-L-cysteine + [acceptor protein]-L-lysine = [E2 ubiquitin-conjugating enzyme]-L-cysteine + N(6)-ubiquitinyl-[acceptor protein]-L-lysine.</text>
        <dbReference type="EC" id="2.3.2.26"/>
    </reaction>
</comment>
<keyword evidence="8" id="KW-0436">Ligase</keyword>
<gene>
    <name evidence="8" type="ORF">M9Y10_035042</name>
</gene>